<dbReference type="FunFam" id="1.20.1050.10:FF:000006">
    <property type="entry name" value="Elongation factor 1 gamma"/>
    <property type="match status" value="1"/>
</dbReference>
<dbReference type="Gene3D" id="1.20.1050.10">
    <property type="match status" value="1"/>
</dbReference>
<dbReference type="GeneID" id="112682847"/>
<dbReference type="InterPro" id="IPR040079">
    <property type="entry name" value="Glutathione_S-Trfase"/>
</dbReference>
<dbReference type="FunFam" id="3.40.30.10:FF:000233">
    <property type="entry name" value="Elongation factor 1-gamma"/>
    <property type="match status" value="1"/>
</dbReference>
<evidence type="ECO:0000259" key="7">
    <source>
        <dbReference type="PROSITE" id="PS50040"/>
    </source>
</evidence>
<evidence type="ECO:0000259" key="8">
    <source>
        <dbReference type="PROSITE" id="PS50404"/>
    </source>
</evidence>
<dbReference type="SUPFAM" id="SSF52833">
    <property type="entry name" value="Thioredoxin-like"/>
    <property type="match status" value="1"/>
</dbReference>
<reference evidence="11" key="1">
    <citation type="submission" date="2025-08" db="UniProtKB">
        <authorList>
            <consortium name="RefSeq"/>
        </authorList>
    </citation>
    <scope>IDENTIFICATION</scope>
    <source>
        <tissue evidence="11">Whole body</tissue>
    </source>
</reference>
<dbReference type="SUPFAM" id="SSF47616">
    <property type="entry name" value="GST C-terminal domain-like"/>
    <property type="match status" value="1"/>
</dbReference>
<keyword evidence="2 5" id="KW-0251">Elongation factor</keyword>
<evidence type="ECO:0000256" key="5">
    <source>
        <dbReference type="PROSITE-ProRule" id="PRU00519"/>
    </source>
</evidence>
<dbReference type="RefSeq" id="XP_025409382.1">
    <property type="nucleotide sequence ID" value="XM_025553597.1"/>
</dbReference>
<evidence type="ECO:0000313" key="10">
    <source>
        <dbReference type="Proteomes" id="UP000694846"/>
    </source>
</evidence>
<name>A0A8B8FFV2_9HEMI</name>
<keyword evidence="10" id="KW-1185">Reference proteome</keyword>
<feature type="region of interest" description="Disordered" evidence="6">
    <location>
        <begin position="220"/>
        <end position="256"/>
    </location>
</feature>
<dbReference type="FunFam" id="3.30.70.1010:FF:000001">
    <property type="entry name" value="Elongation factor 1-gamma 1"/>
    <property type="match status" value="1"/>
</dbReference>
<dbReference type="InterPro" id="IPR004045">
    <property type="entry name" value="Glutathione_S-Trfase_N"/>
</dbReference>
<dbReference type="CDD" id="cd03044">
    <property type="entry name" value="GST_N_EF1Bgamma"/>
    <property type="match status" value="1"/>
</dbReference>
<feature type="domain" description="EF-1-gamma C-terminal" evidence="7">
    <location>
        <begin position="271"/>
        <end position="430"/>
    </location>
</feature>
<gene>
    <name evidence="11" type="primary">LOC112682847</name>
</gene>
<dbReference type="Proteomes" id="UP000694846">
    <property type="component" value="Unplaced"/>
</dbReference>
<dbReference type="InterPro" id="IPR004046">
    <property type="entry name" value="GST_C"/>
</dbReference>
<keyword evidence="3 5" id="KW-0648">Protein biosynthesis</keyword>
<protein>
    <recommendedName>
        <fullName evidence="1">Elongation factor 1-gamma</fullName>
    </recommendedName>
    <alternativeName>
        <fullName evidence="4">eEF-1B gamma</fullName>
    </alternativeName>
</protein>
<dbReference type="InterPro" id="IPR036249">
    <property type="entry name" value="Thioredoxin-like_sf"/>
</dbReference>
<dbReference type="Gene3D" id="3.30.70.1010">
    <property type="entry name" value="Translation elongation factor EF1B, gamma chain, conserved domain"/>
    <property type="match status" value="1"/>
</dbReference>
<dbReference type="GO" id="GO:0005737">
    <property type="term" value="C:cytoplasm"/>
    <property type="evidence" value="ECO:0007669"/>
    <property type="project" value="TreeGrafter"/>
</dbReference>
<evidence type="ECO:0000256" key="4">
    <source>
        <dbReference type="ARBA" id="ARBA00030426"/>
    </source>
</evidence>
<dbReference type="CDD" id="cd03181">
    <property type="entry name" value="GST_C_EF1Bgamma_like"/>
    <property type="match status" value="1"/>
</dbReference>
<dbReference type="SUPFAM" id="SSF89942">
    <property type="entry name" value="eEF1-gamma domain"/>
    <property type="match status" value="1"/>
</dbReference>
<evidence type="ECO:0000259" key="9">
    <source>
        <dbReference type="PROSITE" id="PS50405"/>
    </source>
</evidence>
<organism evidence="10 11">
    <name type="scientific">Sipha flava</name>
    <name type="common">yellow sugarcane aphid</name>
    <dbReference type="NCBI Taxonomy" id="143950"/>
    <lineage>
        <taxon>Eukaryota</taxon>
        <taxon>Metazoa</taxon>
        <taxon>Ecdysozoa</taxon>
        <taxon>Arthropoda</taxon>
        <taxon>Hexapoda</taxon>
        <taxon>Insecta</taxon>
        <taxon>Pterygota</taxon>
        <taxon>Neoptera</taxon>
        <taxon>Paraneoptera</taxon>
        <taxon>Hemiptera</taxon>
        <taxon>Sternorrhyncha</taxon>
        <taxon>Aphidomorpha</taxon>
        <taxon>Aphidoidea</taxon>
        <taxon>Aphididae</taxon>
        <taxon>Sipha</taxon>
    </lineage>
</organism>
<dbReference type="OrthoDB" id="249703at2759"/>
<dbReference type="GO" id="GO:0003746">
    <property type="term" value="F:translation elongation factor activity"/>
    <property type="evidence" value="ECO:0007669"/>
    <property type="project" value="UniProtKB-UniRule"/>
</dbReference>
<dbReference type="GO" id="GO:0005634">
    <property type="term" value="C:nucleus"/>
    <property type="evidence" value="ECO:0007669"/>
    <property type="project" value="TreeGrafter"/>
</dbReference>
<sequence length="430" mass="49123">MASGTLYTYSNNSRAYKALIAAQYSGADVKVDPAFEFGVTNKDETFLKKFPLGKVPAFESNKKEYLTESNAIAYFVSNEQLKGSTPYEKALVQQFISYADNEILPASHAWVYPSLSVAQFNKLSVERAIEDVKGIFTYLNNYLLTRTYLVGERITLADISVACSLLQLYQHVINPEFRQPYVNVNRWFDTIVNQPKVVKVIGKFEYCVKSAEFNQKTYSELQSGTGDKKQSAKKEKAPKKASEPKKAAPKEVAAEEEPDAADLILAAEPKSSNPFDALPKGTFNMDEFKRVYSNEEESKSIAYFWDHFDKENYSIWFGEYKYNSELQKVFMSCNLISGMFQRLDKMRKQAFASVCLFGSEGNSTISGVWIWRGHDLAFELSNDWKVDYDVYTWKKLDADNEETKKLVSDYFAWTAKDKDGRPFNQGKIFK</sequence>
<evidence type="ECO:0000256" key="6">
    <source>
        <dbReference type="SAM" id="MobiDB-lite"/>
    </source>
</evidence>
<dbReference type="PROSITE" id="PS50405">
    <property type="entry name" value="GST_CTER"/>
    <property type="match status" value="1"/>
</dbReference>
<feature type="domain" description="GST C-terminal" evidence="9">
    <location>
        <begin position="85"/>
        <end position="218"/>
    </location>
</feature>
<dbReference type="AlphaFoldDB" id="A0A8B8FFV2"/>
<accession>A0A8B8FFV2</accession>
<dbReference type="Pfam" id="PF00647">
    <property type="entry name" value="EF1G"/>
    <property type="match status" value="1"/>
</dbReference>
<dbReference type="InterPro" id="IPR036282">
    <property type="entry name" value="Glutathione-S-Trfase_C_sf"/>
</dbReference>
<dbReference type="PANTHER" id="PTHR43986:SF1">
    <property type="entry name" value="ELONGATION FACTOR 1-GAMMA"/>
    <property type="match status" value="1"/>
</dbReference>
<dbReference type="PROSITE" id="PS50040">
    <property type="entry name" value="EF1G_C"/>
    <property type="match status" value="1"/>
</dbReference>
<dbReference type="InterPro" id="IPR036433">
    <property type="entry name" value="EF1B_G_C_sf"/>
</dbReference>
<dbReference type="InterPro" id="IPR050802">
    <property type="entry name" value="EF-GSTs"/>
</dbReference>
<dbReference type="SMART" id="SM01183">
    <property type="entry name" value="EF1G"/>
    <property type="match status" value="1"/>
</dbReference>
<evidence type="ECO:0000256" key="1">
    <source>
        <dbReference type="ARBA" id="ARBA00022218"/>
    </source>
</evidence>
<dbReference type="InterPro" id="IPR001662">
    <property type="entry name" value="EF1B_G_C"/>
</dbReference>
<dbReference type="SFLD" id="SFLDS00019">
    <property type="entry name" value="Glutathione_Transferase_(cytos"/>
    <property type="match status" value="1"/>
</dbReference>
<dbReference type="InterPro" id="IPR010987">
    <property type="entry name" value="Glutathione-S-Trfase_C-like"/>
</dbReference>
<dbReference type="Pfam" id="PF02798">
    <property type="entry name" value="GST_N"/>
    <property type="match status" value="1"/>
</dbReference>
<dbReference type="PANTHER" id="PTHR43986">
    <property type="entry name" value="ELONGATION FACTOR 1-GAMMA"/>
    <property type="match status" value="1"/>
</dbReference>
<dbReference type="SFLD" id="SFLDG00358">
    <property type="entry name" value="Main_(cytGST)"/>
    <property type="match status" value="1"/>
</dbReference>
<feature type="compositionally biased region" description="Basic and acidic residues" evidence="6">
    <location>
        <begin position="226"/>
        <end position="253"/>
    </location>
</feature>
<dbReference type="Gene3D" id="3.40.30.10">
    <property type="entry name" value="Glutaredoxin"/>
    <property type="match status" value="1"/>
</dbReference>
<evidence type="ECO:0000256" key="3">
    <source>
        <dbReference type="ARBA" id="ARBA00022917"/>
    </source>
</evidence>
<evidence type="ECO:0000313" key="11">
    <source>
        <dbReference type="RefSeq" id="XP_025409382.1"/>
    </source>
</evidence>
<dbReference type="CTD" id="44791"/>
<evidence type="ECO:0000256" key="2">
    <source>
        <dbReference type="ARBA" id="ARBA00022768"/>
    </source>
</evidence>
<feature type="domain" description="GST N-terminal" evidence="8">
    <location>
        <begin position="2"/>
        <end position="84"/>
    </location>
</feature>
<proteinExistence type="predicted"/>
<dbReference type="Pfam" id="PF00043">
    <property type="entry name" value="GST_C"/>
    <property type="match status" value="1"/>
</dbReference>
<dbReference type="PROSITE" id="PS50404">
    <property type="entry name" value="GST_NTER"/>
    <property type="match status" value="1"/>
</dbReference>